<keyword evidence="2" id="KW-1185">Reference proteome</keyword>
<dbReference type="Proteomes" id="UP000301309">
    <property type="component" value="Unassembled WGS sequence"/>
</dbReference>
<evidence type="ECO:0000313" key="2">
    <source>
        <dbReference type="Proteomes" id="UP000301309"/>
    </source>
</evidence>
<name>A0A4D4LFA2_STRVO</name>
<gene>
    <name evidence="1" type="ORF">SVIO_072120</name>
</gene>
<comment type="caution">
    <text evidence="1">The sequence shown here is derived from an EMBL/GenBank/DDBJ whole genome shotgun (WGS) entry which is preliminary data.</text>
</comment>
<reference evidence="1 2" key="1">
    <citation type="journal article" date="2020" name="Int. J. Syst. Evol. Microbiol.">
        <title>Reclassification of Streptomyces castelarensis and Streptomyces sporoclivatus as later heterotypic synonyms of Streptomyces antimycoticus.</title>
        <authorList>
            <person name="Komaki H."/>
            <person name="Tamura T."/>
        </authorList>
    </citation>
    <scope>NUCLEOTIDE SEQUENCE [LARGE SCALE GENOMIC DNA]</scope>
    <source>
        <strain evidence="1 2">NBRC 13459</strain>
    </source>
</reference>
<dbReference type="InterPro" id="IPR053860">
    <property type="entry name" value="DUF6932"/>
</dbReference>
<dbReference type="OrthoDB" id="4578284at2"/>
<dbReference type="AlphaFoldDB" id="A0A4D4LFA2"/>
<dbReference type="RefSeq" id="WP_137979539.1">
    <property type="nucleotide sequence ID" value="NZ_BAAASO010000002.1"/>
</dbReference>
<protein>
    <submittedName>
        <fullName evidence="1">Uncharacterized protein</fullName>
    </submittedName>
</protein>
<accession>A0A4D4LFA2</accession>
<sequence>MGYLPQLDSDTGLLPPGRYAADLEEIESTFVSASALSGSSTRARLWDEWTRHRLTVESITGGIARVWLAGSFVSGILDPHDIDVTYLLRAEVHDALDEESVQFLDDLTDRSWCVDHDMYVDSYLLRLPDELEFWQLTPTHFTDETNQAFRDSGLYDELWQRTRPSPHGPGQGGKLRRGYVEVLL</sequence>
<evidence type="ECO:0000313" key="1">
    <source>
        <dbReference type="EMBL" id="GDY56589.1"/>
    </source>
</evidence>
<organism evidence="1 2">
    <name type="scientific">Streptomyces violaceusniger</name>
    <dbReference type="NCBI Taxonomy" id="68280"/>
    <lineage>
        <taxon>Bacteria</taxon>
        <taxon>Bacillati</taxon>
        <taxon>Actinomycetota</taxon>
        <taxon>Actinomycetes</taxon>
        <taxon>Kitasatosporales</taxon>
        <taxon>Streptomycetaceae</taxon>
        <taxon>Streptomyces</taxon>
        <taxon>Streptomyces violaceusniger group</taxon>
    </lineage>
</organism>
<dbReference type="EMBL" id="BJHW01000001">
    <property type="protein sequence ID" value="GDY56589.1"/>
    <property type="molecule type" value="Genomic_DNA"/>
</dbReference>
<proteinExistence type="predicted"/>
<dbReference type="Pfam" id="PF22014">
    <property type="entry name" value="DUF6932"/>
    <property type="match status" value="1"/>
</dbReference>